<dbReference type="PANTHER" id="PTHR11012:SF56">
    <property type="entry name" value="CHK KINASE-LIKE DOMAIN-CONTAINING PROTEIN-RELATED"/>
    <property type="match status" value="1"/>
</dbReference>
<evidence type="ECO:0000313" key="2">
    <source>
        <dbReference type="EMBL" id="KAK7605314.1"/>
    </source>
</evidence>
<dbReference type="SMART" id="SM00587">
    <property type="entry name" value="CHK"/>
    <property type="match status" value="2"/>
</dbReference>
<name>A0AAN9YBD7_9HEMI</name>
<dbReference type="AlphaFoldDB" id="A0AAN9YBD7"/>
<dbReference type="Pfam" id="PF02958">
    <property type="entry name" value="EcKL"/>
    <property type="match status" value="2"/>
</dbReference>
<reference evidence="2 3" key="1">
    <citation type="submission" date="2024-03" db="EMBL/GenBank/DDBJ databases">
        <title>Adaptation during the transition from Ophiocordyceps entomopathogen to insect associate is accompanied by gene loss and intensified selection.</title>
        <authorList>
            <person name="Ward C.M."/>
            <person name="Onetto C.A."/>
            <person name="Borneman A.R."/>
        </authorList>
    </citation>
    <scope>NUCLEOTIDE SEQUENCE [LARGE SCALE GENOMIC DNA]</scope>
    <source>
        <strain evidence="2">AWRI1</strain>
        <tissue evidence="2">Single Adult Female</tissue>
    </source>
</reference>
<dbReference type="InterPro" id="IPR011009">
    <property type="entry name" value="Kinase-like_dom_sf"/>
</dbReference>
<comment type="caution">
    <text evidence="2">The sequence shown here is derived from an EMBL/GenBank/DDBJ whole genome shotgun (WGS) entry which is preliminary data.</text>
</comment>
<dbReference type="Proteomes" id="UP001367676">
    <property type="component" value="Unassembled WGS sequence"/>
</dbReference>
<sequence>MDINFEAIENNILQSRNHFQDITIRSKKFNKDTKVRGDILVKEIYHLALHYEKDDHKHRKSFYLEVPYNNPYYEELKQLNIYCKERKLYADLFPQYELLLPTDSLHPEFYGTDGNDVLILEDLFFSAYQRAENQQLNLEQFTVALRQLAKFHALSIKVHDSQPQILNEIRNIDVPSNFDLFSSSLDQKSSFQKVFREIVSRTDATFAGKHPEVMLYFEYYLQQMSEDLLKLDDGFNVLNHGNVCTKNIWFTHDDLGAVTGAKFTKFQHCHWGNPVTDIIFFTITSLPFEIFEKKFNNLLGIYTTTLNATLEKLNCDQRLNLDVLRGYVDTNYEYFLYFLVAIAPGYQKTLQTASDKVAPKEYIDEVAYNQLSKLWTSHFIEKGIFSQHEDLAIAIHTFIRTFEAENKTSIFNYDLDRRVLKPGSNFTSLIVRLNFKYRKDEKNTHGSVLVKIPSLSPNYDDNKQMNVYEHEIFVYQSLLPELYKLWKGEPFAPICYAISETKIMVLEDLTVRGFRLCDKKQQLDLDHCRIALENLARYHAVSFKYLQQCDPAIRDRLKSPIEMSSMFRTQYRTMFARFLRVLKPLVEDSVYQKMERMEDKLPQDFSFGRNIDESGINVIGHCDYWTNNILFQYEDGHVRSLKMVDWQLTRLASPAVDLIFFSVSSVRFEVFETYKDALLNLYLDTLHDTLSKLECNLEYSRTDLDEAMRRYRYYFWSYIATEMPFMMTDEGSVDNIANTDDLSELALSATLKWVNYLVKEELI</sequence>
<dbReference type="Gene3D" id="3.90.1200.10">
    <property type="match status" value="1"/>
</dbReference>
<dbReference type="PANTHER" id="PTHR11012">
    <property type="entry name" value="PROTEIN KINASE-LIKE DOMAIN-CONTAINING"/>
    <property type="match status" value="1"/>
</dbReference>
<accession>A0AAN9YBD7</accession>
<keyword evidence="3" id="KW-1185">Reference proteome</keyword>
<protein>
    <recommendedName>
        <fullName evidence="1">CHK kinase-like domain-containing protein</fullName>
    </recommendedName>
</protein>
<evidence type="ECO:0000313" key="3">
    <source>
        <dbReference type="Proteomes" id="UP001367676"/>
    </source>
</evidence>
<dbReference type="EMBL" id="JBBCAQ010000002">
    <property type="protein sequence ID" value="KAK7605314.1"/>
    <property type="molecule type" value="Genomic_DNA"/>
</dbReference>
<gene>
    <name evidence="2" type="ORF">V9T40_007172</name>
</gene>
<feature type="domain" description="CHK kinase-like" evidence="1">
    <location>
        <begin position="118"/>
        <end position="312"/>
    </location>
</feature>
<dbReference type="InterPro" id="IPR004119">
    <property type="entry name" value="EcKL"/>
</dbReference>
<feature type="domain" description="CHK kinase-like" evidence="1">
    <location>
        <begin position="504"/>
        <end position="692"/>
    </location>
</feature>
<organism evidence="2 3">
    <name type="scientific">Parthenolecanium corni</name>
    <dbReference type="NCBI Taxonomy" id="536013"/>
    <lineage>
        <taxon>Eukaryota</taxon>
        <taxon>Metazoa</taxon>
        <taxon>Ecdysozoa</taxon>
        <taxon>Arthropoda</taxon>
        <taxon>Hexapoda</taxon>
        <taxon>Insecta</taxon>
        <taxon>Pterygota</taxon>
        <taxon>Neoptera</taxon>
        <taxon>Paraneoptera</taxon>
        <taxon>Hemiptera</taxon>
        <taxon>Sternorrhyncha</taxon>
        <taxon>Coccoidea</taxon>
        <taxon>Coccidae</taxon>
        <taxon>Parthenolecanium</taxon>
    </lineage>
</organism>
<dbReference type="InterPro" id="IPR015897">
    <property type="entry name" value="CHK_kinase-like"/>
</dbReference>
<evidence type="ECO:0000259" key="1">
    <source>
        <dbReference type="SMART" id="SM00587"/>
    </source>
</evidence>
<dbReference type="SUPFAM" id="SSF56112">
    <property type="entry name" value="Protein kinase-like (PK-like)"/>
    <property type="match status" value="2"/>
</dbReference>
<proteinExistence type="predicted"/>